<comment type="caution">
    <text evidence="2">The sequence shown here is derived from an EMBL/GenBank/DDBJ whole genome shotgun (WGS) entry which is preliminary data.</text>
</comment>
<organism evidence="2 3">
    <name type="scientific">Deinococcus daejeonensis</name>
    <dbReference type="NCBI Taxonomy" id="1007098"/>
    <lineage>
        <taxon>Bacteria</taxon>
        <taxon>Thermotogati</taxon>
        <taxon>Deinococcota</taxon>
        <taxon>Deinococci</taxon>
        <taxon>Deinococcales</taxon>
        <taxon>Deinococcaceae</taxon>
        <taxon>Deinococcus</taxon>
    </lineage>
</organism>
<feature type="region of interest" description="Disordered" evidence="1">
    <location>
        <begin position="397"/>
        <end position="420"/>
    </location>
</feature>
<sequence length="1143" mass="120533">MSALTDALEALTPGAVLRNLAAYLGKSAPHLHSEAQGEVCDFRPGQEEENPSLSYKAGDRGPVFHRFGGDSFEGGAVAFLQSAGLAKGDAVRLLLDWAGVKDEPGEGGKVPTSRPAQIDRKAARLAKADAALSKLSPLEAAKHGAALRGWERLQAGDTHPEALELARRGLTPALASGLLTAYRWTGQAQGGKVRPPSRHILPGAVAFEVTGPDGTPWAVKARNPGDKAAIKAANTQRYVYVGRGQSTPAMCGPGQDSASRFLIVEGELNAVACVLMLGAAARGADSVAPVEGARGWAVQGVASVDALPHMAHLGEGAQVYVYADPDEGGENARVKWAELLTARGCHVFQVGGTASPFAVPGKADADACDALGSAGQGADPDAHAAHLGARLMQAVEAAQPWKPEPAQEGAAVTGSDGAGERGDVWLSKRAGYGVRDGRLCALTLKKDPDSGEETETREQLCNFAAFITAQVRQDEGYGEAARVFEVEGYRATGAPFHPARVTVPVAEFDGMRWPLKEWGALARVEAGNGKKDKARAAIQALSETRGIEERTVYAHTGWTLHPEHGPVYLTAGAVIGARGAVRGVEVNLDPRGENPRLNAYALPDPAGVTGEEMREAVRASLALMDAVPDTVGVPMLGGVYRAPLGRFKGVVFPTGETGRNKTAFTLLCLHHYGAAWRDDYLPDAWNSTANTLERTAFILKDVLTVFDDFKPEGTQVDRAKMQGTLARILQGAGDGTGRGRMGADGRTRAGYFPRGLVLTSSEGMPRGQSNTARTVVVEVTAPLIGPRGTAKSRYFDALADAGQAGVYALALAGMVQAVASSFEAVRVGSPTHKEAVRGLSPYLKGKHGRTGDTLADLAYGWQVFLSFAVQVGAVEELEAAQRWERVMLALREIAQGQAAHLNEADPVDRALSVLSGLLASGRVFLEDLRGGGAPPVEDAALCGYSVQTHRGEHGEEETARTRPGASLVGWYSRTGGDTWGHFLPDNLHATLQDAVRGQGVSFPDAGTLWRNMAGQLQGPGLMRCEAAKKDADGRVTQWRPMFKAVRPDTGTQERLITLRLPITRLATDDGINGINGIDTPSSTSHTAFSLIPLTLFLKGRNGINGIEERAAASFPSPVTPDPTPHALTLEDLEGEDVPGGVAL</sequence>
<evidence type="ECO:0000256" key="1">
    <source>
        <dbReference type="SAM" id="MobiDB-lite"/>
    </source>
</evidence>
<evidence type="ECO:0008006" key="4">
    <source>
        <dbReference type="Google" id="ProtNLM"/>
    </source>
</evidence>
<name>A0ABQ2IQK3_9DEIO</name>
<protein>
    <recommendedName>
        <fullName evidence="4">DUF927 domain-containing protein</fullName>
    </recommendedName>
</protein>
<gene>
    <name evidence="2" type="ORF">GCM10010842_00140</name>
</gene>
<keyword evidence="3" id="KW-1185">Reference proteome</keyword>
<accession>A0ABQ2IQK3</accession>
<proteinExistence type="predicted"/>
<evidence type="ECO:0000313" key="2">
    <source>
        <dbReference type="EMBL" id="GGN27301.1"/>
    </source>
</evidence>
<dbReference type="EMBL" id="BMOR01000001">
    <property type="protein sequence ID" value="GGN27301.1"/>
    <property type="molecule type" value="Genomic_DNA"/>
</dbReference>
<evidence type="ECO:0000313" key="3">
    <source>
        <dbReference type="Proteomes" id="UP000645517"/>
    </source>
</evidence>
<dbReference type="Proteomes" id="UP000645517">
    <property type="component" value="Unassembled WGS sequence"/>
</dbReference>
<dbReference type="RefSeq" id="WP_189052940.1">
    <property type="nucleotide sequence ID" value="NZ_BMOR01000001.1"/>
</dbReference>
<reference evidence="3" key="1">
    <citation type="journal article" date="2019" name="Int. J. Syst. Evol. Microbiol.">
        <title>The Global Catalogue of Microorganisms (GCM) 10K type strain sequencing project: providing services to taxonomists for standard genome sequencing and annotation.</title>
        <authorList>
            <consortium name="The Broad Institute Genomics Platform"/>
            <consortium name="The Broad Institute Genome Sequencing Center for Infectious Disease"/>
            <person name="Wu L."/>
            <person name="Ma J."/>
        </authorList>
    </citation>
    <scope>NUCLEOTIDE SEQUENCE [LARGE SCALE GENOMIC DNA]</scope>
    <source>
        <strain evidence="3">JCM 16918</strain>
    </source>
</reference>